<organism evidence="1 2">
    <name type="scientific">Sphingopyxis fribergensis</name>
    <dbReference type="NCBI Taxonomy" id="1515612"/>
    <lineage>
        <taxon>Bacteria</taxon>
        <taxon>Pseudomonadati</taxon>
        <taxon>Pseudomonadota</taxon>
        <taxon>Alphaproteobacteria</taxon>
        <taxon>Sphingomonadales</taxon>
        <taxon>Sphingomonadaceae</taxon>
        <taxon>Sphingopyxis</taxon>
    </lineage>
</organism>
<proteinExistence type="predicted"/>
<dbReference type="Pfam" id="PF14907">
    <property type="entry name" value="NTP_transf_5"/>
    <property type="match status" value="1"/>
</dbReference>
<evidence type="ECO:0000313" key="1">
    <source>
        <dbReference type="EMBL" id="AJA11296.1"/>
    </source>
</evidence>
<dbReference type="OrthoDB" id="9773927at2"/>
<dbReference type="InterPro" id="IPR039498">
    <property type="entry name" value="NTP_transf_5"/>
</dbReference>
<name>A0A0A7PMG8_9SPHN</name>
<dbReference type="AlphaFoldDB" id="A0A0A7PMG8"/>
<dbReference type="EMBL" id="CP009122">
    <property type="protein sequence ID" value="AJA11296.1"/>
    <property type="molecule type" value="Genomic_DNA"/>
</dbReference>
<dbReference type="STRING" id="1515612.SKP52_22230"/>
<dbReference type="RefSeq" id="WP_039578793.1">
    <property type="nucleotide sequence ID" value="NZ_CP009122.1"/>
</dbReference>
<dbReference type="Proteomes" id="UP000030907">
    <property type="component" value="Chromosome"/>
</dbReference>
<evidence type="ECO:0000313" key="2">
    <source>
        <dbReference type="Proteomes" id="UP000030907"/>
    </source>
</evidence>
<keyword evidence="2" id="KW-1185">Reference proteome</keyword>
<dbReference type="HOGENOM" id="CLU_727413_0_0_5"/>
<evidence type="ECO:0008006" key="3">
    <source>
        <dbReference type="Google" id="ProtNLM"/>
    </source>
</evidence>
<dbReference type="Gene3D" id="3.30.460.40">
    <property type="match status" value="1"/>
</dbReference>
<accession>A0A0A7PMG8</accession>
<gene>
    <name evidence="1" type="ORF">SKP52_22230</name>
</gene>
<protein>
    <recommendedName>
        <fullName evidence="3">Nucleotidyltransferase family protein</fullName>
    </recommendedName>
</protein>
<sequence>MDNRPFLALATVVNPRRRLTTDGLADQLGPDFCGWPTLIEYAERHRVMPFFANRLRALGWMAGTAARVDADVQARLEKTVRESAFAELASLAELKRISQRFADHGVTPILLKGLALSQLCFGKIGWRTNHDIDLLIKPAELEACDRLLGDMDYVRVEPHPALDPVQTERWRRAHKDWVYIHRSRRTIVEVHYRLFDNEPLCAKVDLDQVEPLDLFGQHLALSLTGDALRSYLALHGLLHGWSRLKWLIDYELIGPASTLRSERPVAIRVADRLGDTLFSSPPAAPNGGGYGRTALLVRSSLNAMAGGGAQELERTRFGTTIKNISHYLISVRPAYWLAELRYDLADRSRDGDAGAAGSGFFNRVGGWIRRKAGFDSGLRN</sequence>
<dbReference type="KEGG" id="sphk:SKP52_22230"/>
<reference evidence="1 2" key="1">
    <citation type="journal article" date="2015" name="Int. J. Syst. Evol. Microbiol.">
        <title>Description of Sphingopyxis fribergensis sp. nov. - a soil bacterium with the ability to degrade styrene and phenylacetic acid.</title>
        <authorList>
            <person name="Oelschlagel M."/>
            <person name="Ruckert C."/>
            <person name="Kalinowski J."/>
            <person name="Schmidt G."/>
            <person name="Schlomann M."/>
            <person name="Tischler D."/>
        </authorList>
    </citation>
    <scope>NUCLEOTIDE SEQUENCE [LARGE SCALE GENOMIC DNA]</scope>
    <source>
        <strain evidence="1 2">Kp5.2</strain>
    </source>
</reference>